<dbReference type="STRING" id="1007676.ABM34_09450"/>
<evidence type="ECO:0000256" key="1">
    <source>
        <dbReference type="SAM" id="Phobius"/>
    </source>
</evidence>
<evidence type="ECO:0000313" key="2">
    <source>
        <dbReference type="EMBL" id="AKP67729.1"/>
    </source>
</evidence>
<keyword evidence="1" id="KW-0472">Membrane</keyword>
<keyword evidence="3" id="KW-1185">Reference proteome</keyword>
<dbReference type="Proteomes" id="UP000036106">
    <property type="component" value="Chromosome"/>
</dbReference>
<feature type="transmembrane region" description="Helical" evidence="1">
    <location>
        <begin position="194"/>
        <end position="215"/>
    </location>
</feature>
<feature type="transmembrane region" description="Helical" evidence="1">
    <location>
        <begin position="118"/>
        <end position="142"/>
    </location>
</feature>
<gene>
    <name evidence="2" type="ORF">ABM34_09450</name>
</gene>
<dbReference type="EMBL" id="CP012034">
    <property type="protein sequence ID" value="AKP67729.1"/>
    <property type="molecule type" value="Genomic_DNA"/>
</dbReference>
<feature type="transmembrane region" description="Helical" evidence="1">
    <location>
        <begin position="26"/>
        <end position="46"/>
    </location>
</feature>
<dbReference type="KEGG" id="lgn:ABM34_09450"/>
<dbReference type="Pfam" id="PF06161">
    <property type="entry name" value="DUF975"/>
    <property type="match status" value="1"/>
</dbReference>
<sequence length="234" mass="26939">MNNYRTRAQLKQDAKDTLRGKWGTGILLYLITMLYGWITGSIQSVLNFGNNMNPDNINQMASTMRTTSLITIIVGLVITLIGNSADFQALDWIRNPELQFQPVQSNFSRFKNPDWYKLIGLNIVMGVLVFLWSLLLVIPGIIKAMSYSQAYFIYKDLSDKDQANGYSLTDFITRSRQLMDGHKADYFVLQLSFIGWWLLAFITMGIGLIWLIPYYRLTMADFYRDLAENNPKLV</sequence>
<protein>
    <submittedName>
        <fullName evidence="2">Membrane protein</fullName>
    </submittedName>
</protein>
<dbReference type="PATRIC" id="fig|1007676.4.peg.1912"/>
<keyword evidence="1" id="KW-0812">Transmembrane</keyword>
<dbReference type="PANTHER" id="PTHR40076:SF1">
    <property type="entry name" value="MEMBRANE PROTEIN"/>
    <property type="match status" value="1"/>
</dbReference>
<name>A0A0H4QH44_9LACO</name>
<dbReference type="RefSeq" id="WP_232298591.1">
    <property type="nucleotide sequence ID" value="NZ_CP012034.1"/>
</dbReference>
<evidence type="ECO:0000313" key="3">
    <source>
        <dbReference type="Proteomes" id="UP000036106"/>
    </source>
</evidence>
<dbReference type="InterPro" id="IPR010380">
    <property type="entry name" value="DUF975"/>
</dbReference>
<proteinExistence type="predicted"/>
<accession>A0A0H4QH44</accession>
<reference evidence="3" key="1">
    <citation type="submission" date="2015-07" db="EMBL/GenBank/DDBJ databases">
        <title>Lactobacillus ginsenosidimutans/EMML 3141/ whole genome sequencing.</title>
        <authorList>
            <person name="Kim M.K."/>
            <person name="Im W.-T."/>
            <person name="Srinivasan S."/>
            <person name="Lee J.-J."/>
        </authorList>
    </citation>
    <scope>NUCLEOTIDE SEQUENCE [LARGE SCALE GENOMIC DNA]</scope>
    <source>
        <strain evidence="3">EMML 3041</strain>
    </source>
</reference>
<feature type="transmembrane region" description="Helical" evidence="1">
    <location>
        <begin position="66"/>
        <end position="85"/>
    </location>
</feature>
<organism evidence="2 3">
    <name type="scientific">Companilactobacillus ginsenosidimutans</name>
    <dbReference type="NCBI Taxonomy" id="1007676"/>
    <lineage>
        <taxon>Bacteria</taxon>
        <taxon>Bacillati</taxon>
        <taxon>Bacillota</taxon>
        <taxon>Bacilli</taxon>
        <taxon>Lactobacillales</taxon>
        <taxon>Lactobacillaceae</taxon>
        <taxon>Companilactobacillus</taxon>
    </lineage>
</organism>
<keyword evidence="1" id="KW-1133">Transmembrane helix</keyword>
<dbReference type="AlphaFoldDB" id="A0A0H4QH44"/>
<dbReference type="PANTHER" id="PTHR40076">
    <property type="entry name" value="MEMBRANE PROTEIN-RELATED"/>
    <property type="match status" value="1"/>
</dbReference>